<evidence type="ECO:0000313" key="1">
    <source>
        <dbReference type="EMBL" id="SNT74393.1"/>
    </source>
</evidence>
<accession>A0A239PWK0</accession>
<dbReference type="GO" id="GO:0016791">
    <property type="term" value="F:phosphatase activity"/>
    <property type="evidence" value="ECO:0007669"/>
    <property type="project" value="TreeGrafter"/>
</dbReference>
<dbReference type="Proteomes" id="UP000198307">
    <property type="component" value="Unassembled WGS sequence"/>
</dbReference>
<dbReference type="PANTHER" id="PTHR48100">
    <property type="entry name" value="BROAD-SPECIFICITY PHOSPHATASE YOR283W-RELATED"/>
    <property type="match status" value="1"/>
</dbReference>
<protein>
    <submittedName>
        <fullName evidence="1">2,3-bisphosphoglycerate-dependent phosphoglycerate mutase</fullName>
    </submittedName>
</protein>
<dbReference type="InterPro" id="IPR050275">
    <property type="entry name" value="PGM_Phosphatase"/>
</dbReference>
<sequence length="228" mass="25170">MASPAYIAFLRHGAYRQRSDAPSARQPFALSQEGIEQAREGARQLVQMIAQFGLKPVAQIHSSRQLRAWQTANELLAGLRAHGYPVDDIVQSSDLAERGVGCAANLTLSEIEAVLRDDPRCEPPPPGWKSDSDYRLPLEGAESLSDAGRRVAGYIQRCLHPGSLTVLVGHGASFRHACHHLGLLRREDIAGMSMYHARPLLFCHDGRGSWQHLAGEWKIRTPKEVPLD</sequence>
<dbReference type="EMBL" id="FZQB01000007">
    <property type="protein sequence ID" value="SNT74393.1"/>
    <property type="molecule type" value="Genomic_DNA"/>
</dbReference>
<dbReference type="RefSeq" id="WP_089344525.1">
    <property type="nucleotide sequence ID" value="NZ_CP067129.1"/>
</dbReference>
<dbReference type="InterPro" id="IPR013078">
    <property type="entry name" value="His_Pase_superF_clade-1"/>
</dbReference>
<name>A0A239PWK0_9RHOB</name>
<dbReference type="GO" id="GO:0005829">
    <property type="term" value="C:cytosol"/>
    <property type="evidence" value="ECO:0007669"/>
    <property type="project" value="TreeGrafter"/>
</dbReference>
<proteinExistence type="predicted"/>
<organism evidence="1 2">
    <name type="scientific">Paracoccus seriniphilus</name>
    <dbReference type="NCBI Taxonomy" id="184748"/>
    <lineage>
        <taxon>Bacteria</taxon>
        <taxon>Pseudomonadati</taxon>
        <taxon>Pseudomonadota</taxon>
        <taxon>Alphaproteobacteria</taxon>
        <taxon>Rhodobacterales</taxon>
        <taxon>Paracoccaceae</taxon>
        <taxon>Paracoccus</taxon>
    </lineage>
</organism>
<keyword evidence="2" id="KW-1185">Reference proteome</keyword>
<dbReference type="InterPro" id="IPR029033">
    <property type="entry name" value="His_PPase_superfam"/>
</dbReference>
<dbReference type="PANTHER" id="PTHR48100:SF44">
    <property type="entry name" value="PHOSPHATASE C1620.13-RELATED"/>
    <property type="match status" value="1"/>
</dbReference>
<evidence type="ECO:0000313" key="2">
    <source>
        <dbReference type="Proteomes" id="UP000198307"/>
    </source>
</evidence>
<dbReference type="SUPFAM" id="SSF53254">
    <property type="entry name" value="Phosphoglycerate mutase-like"/>
    <property type="match status" value="1"/>
</dbReference>
<dbReference type="Gene3D" id="3.40.50.1240">
    <property type="entry name" value="Phosphoglycerate mutase-like"/>
    <property type="match status" value="1"/>
</dbReference>
<gene>
    <name evidence="1" type="ORF">SAMN05444959_107109</name>
</gene>
<reference evidence="1 2" key="1">
    <citation type="submission" date="2017-07" db="EMBL/GenBank/DDBJ databases">
        <authorList>
            <person name="Sun Z.S."/>
            <person name="Albrecht U."/>
            <person name="Echele G."/>
            <person name="Lee C.C."/>
        </authorList>
    </citation>
    <scope>NUCLEOTIDE SEQUENCE [LARGE SCALE GENOMIC DNA]</scope>
    <source>
        <strain evidence="1 2">DSM 14827</strain>
    </source>
</reference>
<dbReference type="AlphaFoldDB" id="A0A239PWK0"/>
<dbReference type="OrthoDB" id="9781415at2"/>
<dbReference type="Pfam" id="PF00300">
    <property type="entry name" value="His_Phos_1"/>
    <property type="match status" value="1"/>
</dbReference>